<dbReference type="AlphaFoldDB" id="A0A5B8U4D0"/>
<dbReference type="Proteomes" id="UP000321805">
    <property type="component" value="Chromosome"/>
</dbReference>
<dbReference type="GO" id="GO:0003677">
    <property type="term" value="F:DNA binding"/>
    <property type="evidence" value="ECO:0007669"/>
    <property type="project" value="UniProtKB-KW"/>
</dbReference>
<reference evidence="6 7" key="1">
    <citation type="journal article" date="2018" name="J. Microbiol.">
        <title>Baekduia soli gen. nov., sp. nov., a novel bacterium isolated from the soil of Baekdu Mountain and proposal of a novel family name, Baekduiaceae fam. nov.</title>
        <authorList>
            <person name="An D.S."/>
            <person name="Siddiqi M.Z."/>
            <person name="Kim K.H."/>
            <person name="Yu H.S."/>
            <person name="Im W.T."/>
        </authorList>
    </citation>
    <scope>NUCLEOTIDE SEQUENCE [LARGE SCALE GENOMIC DNA]</scope>
    <source>
        <strain evidence="6 7">BR7-21</strain>
    </source>
</reference>
<dbReference type="Pfam" id="PF01638">
    <property type="entry name" value="HxlR"/>
    <property type="match status" value="1"/>
</dbReference>
<dbReference type="PANTHER" id="PTHR33204">
    <property type="entry name" value="TRANSCRIPTIONAL REGULATOR, MARR FAMILY"/>
    <property type="match status" value="1"/>
</dbReference>
<dbReference type="InterPro" id="IPR036388">
    <property type="entry name" value="WH-like_DNA-bd_sf"/>
</dbReference>
<dbReference type="PANTHER" id="PTHR33204:SF18">
    <property type="entry name" value="TRANSCRIPTIONAL REGULATORY PROTEIN"/>
    <property type="match status" value="1"/>
</dbReference>
<feature type="region of interest" description="Disordered" evidence="4">
    <location>
        <begin position="19"/>
        <end position="45"/>
    </location>
</feature>
<evidence type="ECO:0000256" key="2">
    <source>
        <dbReference type="ARBA" id="ARBA00023125"/>
    </source>
</evidence>
<dbReference type="SUPFAM" id="SSF46785">
    <property type="entry name" value="Winged helix' DNA-binding domain"/>
    <property type="match status" value="1"/>
</dbReference>
<evidence type="ECO:0000256" key="1">
    <source>
        <dbReference type="ARBA" id="ARBA00023015"/>
    </source>
</evidence>
<keyword evidence="3" id="KW-0804">Transcription</keyword>
<evidence type="ECO:0000313" key="7">
    <source>
        <dbReference type="Proteomes" id="UP000321805"/>
    </source>
</evidence>
<feature type="domain" description="HTH hxlR-type" evidence="5">
    <location>
        <begin position="51"/>
        <end position="149"/>
    </location>
</feature>
<proteinExistence type="predicted"/>
<dbReference type="KEGG" id="bsol:FSW04_07980"/>
<evidence type="ECO:0000259" key="5">
    <source>
        <dbReference type="PROSITE" id="PS51118"/>
    </source>
</evidence>
<accession>A0A5B8U4D0</accession>
<evidence type="ECO:0000256" key="3">
    <source>
        <dbReference type="ARBA" id="ARBA00023163"/>
    </source>
</evidence>
<dbReference type="InterPro" id="IPR036390">
    <property type="entry name" value="WH_DNA-bd_sf"/>
</dbReference>
<evidence type="ECO:0000313" key="6">
    <source>
        <dbReference type="EMBL" id="QEC47522.1"/>
    </source>
</evidence>
<keyword evidence="1" id="KW-0805">Transcription regulation</keyword>
<dbReference type="PROSITE" id="PS51118">
    <property type="entry name" value="HTH_HXLR"/>
    <property type="match status" value="1"/>
</dbReference>
<sequence>MRVHLCRKTARPAADEGMLDVAEGPNKPAVSRETAIPSVPPPKRHPYNQWAPDARALDLVGDKWTLLIVRDLVPGPRRFVELQRVLPGISTEQLRSRLNRMVADGLLTRQRYREVPPRVDYELTERARDLLPVVGALARWGTRWAWSPPRPDESIDIGAILRTAPGLAVPDGVEGVLEVTVMRRAGDLKRYVLTARNGRVELTERSAPEADARVAGPERAWIEALGPDASRTELEITGDHEIAEAFLDALAAGAVRDAAVA</sequence>
<organism evidence="6 7">
    <name type="scientific">Baekduia soli</name>
    <dbReference type="NCBI Taxonomy" id="496014"/>
    <lineage>
        <taxon>Bacteria</taxon>
        <taxon>Bacillati</taxon>
        <taxon>Actinomycetota</taxon>
        <taxon>Thermoleophilia</taxon>
        <taxon>Solirubrobacterales</taxon>
        <taxon>Baekduiaceae</taxon>
        <taxon>Baekduia</taxon>
    </lineage>
</organism>
<gene>
    <name evidence="6" type="ORF">FSW04_07980</name>
</gene>
<protein>
    <submittedName>
        <fullName evidence="6">Helix-turn-helix transcriptional regulator</fullName>
    </submittedName>
</protein>
<evidence type="ECO:0000256" key="4">
    <source>
        <dbReference type="SAM" id="MobiDB-lite"/>
    </source>
</evidence>
<keyword evidence="2" id="KW-0238">DNA-binding</keyword>
<dbReference type="InterPro" id="IPR002577">
    <property type="entry name" value="HTH_HxlR"/>
</dbReference>
<name>A0A5B8U4D0_9ACTN</name>
<dbReference type="OrthoDB" id="9792527at2"/>
<dbReference type="Gene3D" id="1.10.10.10">
    <property type="entry name" value="Winged helix-like DNA-binding domain superfamily/Winged helix DNA-binding domain"/>
    <property type="match status" value="1"/>
</dbReference>
<keyword evidence="7" id="KW-1185">Reference proteome</keyword>
<dbReference type="EMBL" id="CP042430">
    <property type="protein sequence ID" value="QEC47522.1"/>
    <property type="molecule type" value="Genomic_DNA"/>
</dbReference>